<keyword evidence="4 7" id="KW-0560">Oxidoreductase</keyword>
<dbReference type="GO" id="GO:0044550">
    <property type="term" value="P:secondary metabolite biosynthetic process"/>
    <property type="evidence" value="ECO:0007669"/>
    <property type="project" value="UniProtKB-ARBA"/>
</dbReference>
<keyword evidence="3 6" id="KW-0479">Metal-binding</keyword>
<evidence type="ECO:0000256" key="5">
    <source>
        <dbReference type="ARBA" id="ARBA00023004"/>
    </source>
</evidence>
<dbReference type="GO" id="GO:0004497">
    <property type="term" value="F:monooxygenase activity"/>
    <property type="evidence" value="ECO:0007669"/>
    <property type="project" value="UniProtKB-KW"/>
</dbReference>
<evidence type="ECO:0000313" key="9">
    <source>
        <dbReference type="EMBL" id="EFJ15523.1"/>
    </source>
</evidence>
<evidence type="ECO:0000256" key="7">
    <source>
        <dbReference type="RuleBase" id="RU000461"/>
    </source>
</evidence>
<keyword evidence="5 6" id="KW-0408">Iron</keyword>
<dbReference type="InterPro" id="IPR017972">
    <property type="entry name" value="Cyt_P450_CS"/>
</dbReference>
<dbReference type="AlphaFoldDB" id="D8SIM1"/>
<dbReference type="PRINTS" id="PR00463">
    <property type="entry name" value="EP450I"/>
</dbReference>
<dbReference type="eggNOG" id="KOG0156">
    <property type="taxonomic scope" value="Eukaryota"/>
</dbReference>
<dbReference type="PROSITE" id="PS00086">
    <property type="entry name" value="CYTOCHROME_P450"/>
    <property type="match status" value="1"/>
</dbReference>
<feature type="signal peptide" evidence="8">
    <location>
        <begin position="1"/>
        <end position="18"/>
    </location>
</feature>
<dbReference type="STRING" id="88036.D8SIM1"/>
<dbReference type="GO" id="GO:0016705">
    <property type="term" value="F:oxidoreductase activity, acting on paired donors, with incorporation or reduction of molecular oxygen"/>
    <property type="evidence" value="ECO:0007669"/>
    <property type="project" value="InterPro"/>
</dbReference>
<organism evidence="10">
    <name type="scientific">Selaginella moellendorffii</name>
    <name type="common">Spikemoss</name>
    <dbReference type="NCBI Taxonomy" id="88036"/>
    <lineage>
        <taxon>Eukaryota</taxon>
        <taxon>Viridiplantae</taxon>
        <taxon>Streptophyta</taxon>
        <taxon>Embryophyta</taxon>
        <taxon>Tracheophyta</taxon>
        <taxon>Lycopodiopsida</taxon>
        <taxon>Selaginellales</taxon>
        <taxon>Selaginellaceae</taxon>
        <taxon>Selaginella</taxon>
    </lineage>
</organism>
<dbReference type="InterPro" id="IPR001128">
    <property type="entry name" value="Cyt_P450"/>
</dbReference>
<accession>D8SIM1</accession>
<dbReference type="SUPFAM" id="SSF48264">
    <property type="entry name" value="Cytochrome P450"/>
    <property type="match status" value="1"/>
</dbReference>
<dbReference type="Proteomes" id="UP000001514">
    <property type="component" value="Unassembled WGS sequence"/>
</dbReference>
<sequence>MDLLSLPSLSALVLLAAALWFSSTRRRNPPGNLPPGPLNLPVIGCLHKLGSLPHISLHKLSKRYGDVMHLKLGSVSTVIISSERAAREIFKRHGLEFASKAPLICGKYFGNDYNGLVFSQYTPEVKLYRKLINTHLLSPTKLKIYDGIRREEQRRLARSLSDERGNPVLLRQKIHDMNMNVITYMLFGKRFCGHYKNTANVDEFVQAIVEMVRLAGIFNVSDYIPGIRWLDVQGLEKKYKQLMDRVNRHLLSILRDRRGDPPVFTSDEPMAFIDVLISMGEKLSDTTKITLLLDMLLGAVDTSAISLEWAMAELFRHPIEFSRAQNQIDAIVGKEKLVDESDIAKLPYIEAIAKETMRLRSVAPLALPKIVQGGPIELDGYTLPDGTVIYISSYSIGLDERFWKDPLEFRPQRFIDLPDIDVFGQSFNLLPFGTGRRVCPGAKLGFDAVQMGIATLVQGFDWKLDGDLDDPAKLNMDQTFGLVCQKSQPLVAIPIPRLDSHVY</sequence>
<name>D8SIM1_SELML</name>
<dbReference type="HOGENOM" id="CLU_001570_4_0_1"/>
<protein>
    <submittedName>
        <fullName evidence="9">Uncharacterized protein CYP785A3</fullName>
    </submittedName>
</protein>
<evidence type="ECO:0000256" key="3">
    <source>
        <dbReference type="ARBA" id="ARBA00022723"/>
    </source>
</evidence>
<proteinExistence type="inferred from homology"/>
<evidence type="ECO:0000256" key="8">
    <source>
        <dbReference type="SAM" id="SignalP"/>
    </source>
</evidence>
<feature type="binding site" description="axial binding residue" evidence="6">
    <location>
        <position position="439"/>
    </location>
    <ligand>
        <name>heme</name>
        <dbReference type="ChEBI" id="CHEBI:30413"/>
    </ligand>
    <ligandPart>
        <name>Fe</name>
        <dbReference type="ChEBI" id="CHEBI:18248"/>
    </ligandPart>
</feature>
<reference evidence="9 10" key="1">
    <citation type="journal article" date="2011" name="Science">
        <title>The Selaginella genome identifies genetic changes associated with the evolution of vascular plants.</title>
        <authorList>
            <person name="Banks J.A."/>
            <person name="Nishiyama T."/>
            <person name="Hasebe M."/>
            <person name="Bowman J.L."/>
            <person name="Gribskov M."/>
            <person name="dePamphilis C."/>
            <person name="Albert V.A."/>
            <person name="Aono N."/>
            <person name="Aoyama T."/>
            <person name="Ambrose B.A."/>
            <person name="Ashton N.W."/>
            <person name="Axtell M.J."/>
            <person name="Barker E."/>
            <person name="Barker M.S."/>
            <person name="Bennetzen J.L."/>
            <person name="Bonawitz N.D."/>
            <person name="Chapple C."/>
            <person name="Cheng C."/>
            <person name="Correa L.G."/>
            <person name="Dacre M."/>
            <person name="DeBarry J."/>
            <person name="Dreyer I."/>
            <person name="Elias M."/>
            <person name="Engstrom E.M."/>
            <person name="Estelle M."/>
            <person name="Feng L."/>
            <person name="Finet C."/>
            <person name="Floyd S.K."/>
            <person name="Frommer W.B."/>
            <person name="Fujita T."/>
            <person name="Gramzow L."/>
            <person name="Gutensohn M."/>
            <person name="Harholt J."/>
            <person name="Hattori M."/>
            <person name="Heyl A."/>
            <person name="Hirai T."/>
            <person name="Hiwatashi Y."/>
            <person name="Ishikawa M."/>
            <person name="Iwata M."/>
            <person name="Karol K.G."/>
            <person name="Koehler B."/>
            <person name="Kolukisaoglu U."/>
            <person name="Kubo M."/>
            <person name="Kurata T."/>
            <person name="Lalonde S."/>
            <person name="Li K."/>
            <person name="Li Y."/>
            <person name="Litt A."/>
            <person name="Lyons E."/>
            <person name="Manning G."/>
            <person name="Maruyama T."/>
            <person name="Michael T.P."/>
            <person name="Mikami K."/>
            <person name="Miyazaki S."/>
            <person name="Morinaga S."/>
            <person name="Murata T."/>
            <person name="Mueller-Roeber B."/>
            <person name="Nelson D.R."/>
            <person name="Obara M."/>
            <person name="Oguri Y."/>
            <person name="Olmstead R.G."/>
            <person name="Onodera N."/>
            <person name="Petersen B.L."/>
            <person name="Pils B."/>
            <person name="Prigge M."/>
            <person name="Rensing S.A."/>
            <person name="Riano-Pachon D.M."/>
            <person name="Roberts A.W."/>
            <person name="Sato Y."/>
            <person name="Scheller H.V."/>
            <person name="Schulz B."/>
            <person name="Schulz C."/>
            <person name="Shakirov E.V."/>
            <person name="Shibagaki N."/>
            <person name="Shinohara N."/>
            <person name="Shippen D.E."/>
            <person name="Soerensen I."/>
            <person name="Sotooka R."/>
            <person name="Sugimoto N."/>
            <person name="Sugita M."/>
            <person name="Sumikawa N."/>
            <person name="Tanurdzic M."/>
            <person name="Theissen G."/>
            <person name="Ulvskov P."/>
            <person name="Wakazuki S."/>
            <person name="Weng J.K."/>
            <person name="Willats W.W."/>
            <person name="Wipf D."/>
            <person name="Wolf P.G."/>
            <person name="Yang L."/>
            <person name="Zimmer A.D."/>
            <person name="Zhu Q."/>
            <person name="Mitros T."/>
            <person name="Hellsten U."/>
            <person name="Loque D."/>
            <person name="Otillar R."/>
            <person name="Salamov A."/>
            <person name="Schmutz J."/>
            <person name="Shapiro H."/>
            <person name="Lindquist E."/>
            <person name="Lucas S."/>
            <person name="Rokhsar D."/>
            <person name="Grigoriev I.V."/>
        </authorList>
    </citation>
    <scope>NUCLEOTIDE SEQUENCE [LARGE SCALE GENOMIC DNA]</scope>
</reference>
<comment type="similarity">
    <text evidence="1 7">Belongs to the cytochrome P450 family.</text>
</comment>
<keyword evidence="2 6" id="KW-0349">Heme</keyword>
<keyword evidence="8" id="KW-0732">Signal</keyword>
<evidence type="ECO:0000256" key="4">
    <source>
        <dbReference type="ARBA" id="ARBA00023002"/>
    </source>
</evidence>
<dbReference type="PANTHER" id="PTHR47944:SF4">
    <property type="entry name" value="OS09G0441700 PROTEIN"/>
    <property type="match status" value="1"/>
</dbReference>
<dbReference type="GeneID" id="9654638"/>
<dbReference type="PANTHER" id="PTHR47944">
    <property type="entry name" value="CYTOCHROME P450 98A9"/>
    <property type="match status" value="1"/>
</dbReference>
<dbReference type="PRINTS" id="PR00385">
    <property type="entry name" value="P450"/>
</dbReference>
<dbReference type="OrthoDB" id="2789670at2759"/>
<dbReference type="InterPro" id="IPR036396">
    <property type="entry name" value="Cyt_P450_sf"/>
</dbReference>
<dbReference type="EMBL" id="GL377622">
    <property type="protein sequence ID" value="EFJ15523.1"/>
    <property type="molecule type" value="Genomic_DNA"/>
</dbReference>
<dbReference type="InterPro" id="IPR002401">
    <property type="entry name" value="Cyt_P450_E_grp-I"/>
</dbReference>
<gene>
    <name evidence="9" type="primary">CYP785A3</name>
    <name evidence="9" type="ORF">SELMODRAFT_118026</name>
</gene>
<evidence type="ECO:0000256" key="1">
    <source>
        <dbReference type="ARBA" id="ARBA00010617"/>
    </source>
</evidence>
<comment type="cofactor">
    <cofactor evidence="6">
        <name>heme</name>
        <dbReference type="ChEBI" id="CHEBI:30413"/>
    </cofactor>
</comment>
<dbReference type="GO" id="GO:0020037">
    <property type="term" value="F:heme binding"/>
    <property type="evidence" value="ECO:0007669"/>
    <property type="project" value="InterPro"/>
</dbReference>
<keyword evidence="10" id="KW-1185">Reference proteome</keyword>
<dbReference type="Gramene" id="EFJ15523">
    <property type="protein sequence ID" value="EFJ15523"/>
    <property type="gene ID" value="SELMODRAFT_118026"/>
</dbReference>
<dbReference type="CDD" id="cd20618">
    <property type="entry name" value="CYP71_clan"/>
    <property type="match status" value="1"/>
</dbReference>
<dbReference type="Pfam" id="PF00067">
    <property type="entry name" value="p450"/>
    <property type="match status" value="1"/>
</dbReference>
<evidence type="ECO:0000256" key="2">
    <source>
        <dbReference type="ARBA" id="ARBA00022617"/>
    </source>
</evidence>
<dbReference type="GO" id="GO:0005506">
    <property type="term" value="F:iron ion binding"/>
    <property type="evidence" value="ECO:0007669"/>
    <property type="project" value="InterPro"/>
</dbReference>
<feature type="chain" id="PRO_5003122751" evidence="8">
    <location>
        <begin position="19"/>
        <end position="503"/>
    </location>
</feature>
<dbReference type="KEGG" id="smo:SELMODRAFT_118026"/>
<evidence type="ECO:0000256" key="6">
    <source>
        <dbReference type="PIRSR" id="PIRSR602401-1"/>
    </source>
</evidence>
<keyword evidence="7" id="KW-0503">Monooxygenase</keyword>
<dbReference type="Gene3D" id="1.10.630.10">
    <property type="entry name" value="Cytochrome P450"/>
    <property type="match status" value="1"/>
</dbReference>
<evidence type="ECO:0000313" key="10">
    <source>
        <dbReference type="Proteomes" id="UP000001514"/>
    </source>
</evidence>
<dbReference type="InParanoid" id="D8SIM1"/>